<dbReference type="GO" id="GO:0048666">
    <property type="term" value="P:neuron development"/>
    <property type="evidence" value="ECO:0007669"/>
    <property type="project" value="UniProtKB-ARBA"/>
</dbReference>
<comment type="catalytic activity">
    <reaction evidence="15">
        <text>L-threonyl-[protein] + ATP = O-phospho-L-threonyl-[protein] + ADP + H(+)</text>
        <dbReference type="Rhea" id="RHEA:46608"/>
        <dbReference type="Rhea" id="RHEA-COMP:11060"/>
        <dbReference type="Rhea" id="RHEA-COMP:11605"/>
        <dbReference type="ChEBI" id="CHEBI:15378"/>
        <dbReference type="ChEBI" id="CHEBI:30013"/>
        <dbReference type="ChEBI" id="CHEBI:30616"/>
        <dbReference type="ChEBI" id="CHEBI:61977"/>
        <dbReference type="ChEBI" id="CHEBI:456216"/>
        <dbReference type="EC" id="2.7.11.1"/>
    </reaction>
</comment>
<dbReference type="InterPro" id="IPR049761">
    <property type="entry name" value="LATS1-like_MobB"/>
</dbReference>
<feature type="region of interest" description="Disordered" evidence="18">
    <location>
        <begin position="114"/>
        <end position="222"/>
    </location>
</feature>
<dbReference type="PROSITE" id="PS51285">
    <property type="entry name" value="AGC_KINASE_CTER"/>
    <property type="match status" value="1"/>
</dbReference>
<dbReference type="GO" id="GO:0048814">
    <property type="term" value="P:regulation of dendrite morphogenesis"/>
    <property type="evidence" value="ECO:0007669"/>
    <property type="project" value="UniProtKB-ARBA"/>
</dbReference>
<dbReference type="CDD" id="cd21778">
    <property type="entry name" value="MobB_LATS1"/>
    <property type="match status" value="1"/>
</dbReference>
<evidence type="ECO:0000256" key="10">
    <source>
        <dbReference type="ARBA" id="ARBA00022741"/>
    </source>
</evidence>
<feature type="compositionally biased region" description="Polar residues" evidence="18">
    <location>
        <begin position="32"/>
        <end position="44"/>
    </location>
</feature>
<evidence type="ECO:0000256" key="13">
    <source>
        <dbReference type="ARBA" id="ARBA00022842"/>
    </source>
</evidence>
<feature type="compositionally biased region" description="Basic residues" evidence="18">
    <location>
        <begin position="624"/>
        <end position="636"/>
    </location>
</feature>
<evidence type="ECO:0000259" key="20">
    <source>
        <dbReference type="PROSITE" id="PS51285"/>
    </source>
</evidence>
<dbReference type="InterPro" id="IPR011009">
    <property type="entry name" value="Kinase-like_dom_sf"/>
</dbReference>
<feature type="region of interest" description="Disordered" evidence="18">
    <location>
        <begin position="259"/>
        <end position="331"/>
    </location>
</feature>
<dbReference type="Gene3D" id="1.10.510.10">
    <property type="entry name" value="Transferase(Phosphotransferase) domain 1"/>
    <property type="match status" value="2"/>
</dbReference>
<dbReference type="PROSITE" id="PS00108">
    <property type="entry name" value="PROTEIN_KINASE_ST"/>
    <property type="match status" value="1"/>
</dbReference>
<dbReference type="Pfam" id="PF00069">
    <property type="entry name" value="Pkinase"/>
    <property type="match status" value="2"/>
</dbReference>
<dbReference type="EC" id="2.7.11.1" evidence="4"/>
<evidence type="ECO:0000313" key="21">
    <source>
        <dbReference type="Proteomes" id="UP000504634"/>
    </source>
</evidence>
<feature type="compositionally biased region" description="Low complexity" evidence="18">
    <location>
        <begin position="504"/>
        <end position="527"/>
    </location>
</feature>
<protein>
    <recommendedName>
        <fullName evidence="4">non-specific serine/threonine protein kinase</fullName>
        <ecNumber evidence="4">2.7.11.1</ecNumber>
    </recommendedName>
</protein>
<keyword evidence="12 17" id="KW-0067">ATP-binding</keyword>
<dbReference type="GO" id="GO:0042308">
    <property type="term" value="P:negative regulation of protein import into nucleus"/>
    <property type="evidence" value="ECO:0007669"/>
    <property type="project" value="UniProtKB-ARBA"/>
</dbReference>
<evidence type="ECO:0000256" key="2">
    <source>
        <dbReference type="ARBA" id="ARBA00004300"/>
    </source>
</evidence>
<evidence type="ECO:0000256" key="4">
    <source>
        <dbReference type="ARBA" id="ARBA00012513"/>
    </source>
</evidence>
<organism evidence="21 23">
    <name type="scientific">Drosophila lebanonensis</name>
    <name type="common">Fruit fly</name>
    <name type="synonym">Scaptodrosophila lebanonensis</name>
    <dbReference type="NCBI Taxonomy" id="7225"/>
    <lineage>
        <taxon>Eukaryota</taxon>
        <taxon>Metazoa</taxon>
        <taxon>Ecdysozoa</taxon>
        <taxon>Arthropoda</taxon>
        <taxon>Hexapoda</taxon>
        <taxon>Insecta</taxon>
        <taxon>Pterygota</taxon>
        <taxon>Neoptera</taxon>
        <taxon>Endopterygota</taxon>
        <taxon>Diptera</taxon>
        <taxon>Brachycera</taxon>
        <taxon>Muscomorpha</taxon>
        <taxon>Ephydroidea</taxon>
        <taxon>Drosophilidae</taxon>
        <taxon>Scaptodrosophila</taxon>
    </lineage>
</organism>
<comment type="cofactor">
    <cofactor evidence="1">
        <name>Mg(2+)</name>
        <dbReference type="ChEBI" id="CHEBI:18420"/>
    </cofactor>
</comment>
<dbReference type="PROSITE" id="PS50011">
    <property type="entry name" value="PROTEIN_KINASE_DOM"/>
    <property type="match status" value="1"/>
</dbReference>
<proteinExistence type="inferred from homology"/>
<accession>A0A6J2T3R2</accession>
<keyword evidence="14" id="KW-0206">Cytoskeleton</keyword>
<evidence type="ECO:0000256" key="5">
    <source>
        <dbReference type="ARBA" id="ARBA00022490"/>
    </source>
</evidence>
<gene>
    <name evidence="22 23" type="primary">LOC115620668</name>
</gene>
<dbReference type="PANTHER" id="PTHR22988">
    <property type="entry name" value="MYOTONIC DYSTROPHY S/T KINASE-RELATED"/>
    <property type="match status" value="1"/>
</dbReference>
<dbReference type="GO" id="GO:0005737">
    <property type="term" value="C:cytoplasm"/>
    <property type="evidence" value="ECO:0007669"/>
    <property type="project" value="UniProtKB-ARBA"/>
</dbReference>
<reference evidence="22 23" key="1">
    <citation type="submission" date="2025-04" db="UniProtKB">
        <authorList>
            <consortium name="RefSeq"/>
        </authorList>
    </citation>
    <scope>IDENTIFICATION</scope>
    <source>
        <strain evidence="22 23">11010-0011.00</strain>
        <tissue evidence="22 23">Whole body</tissue>
    </source>
</reference>
<dbReference type="GO" id="GO:0030855">
    <property type="term" value="P:epithelial cell differentiation"/>
    <property type="evidence" value="ECO:0007669"/>
    <property type="project" value="UniProtKB-ARBA"/>
</dbReference>
<keyword evidence="10 17" id="KW-0547">Nucleotide-binding</keyword>
<sequence length="1109" mass="122954">MHPAGEKRGGRPNDKYTAEALESIKQDLTRFEVQNNHRNNQSYTPLRYTAVNGRTDASDYQHSKPPMEPPPSASPSPDVVVAANGHVPKMMNVLIPPKLIRKPSIERETHYLRSSPAMDSGAGSSRSDSPHSHQQINSRATTGQYSPSPSSFSDAAPPAPPPRNHTAGSSATPPLPPSNPAYKRRSPALSRPAPAMAIAPSTTRGTSPVIPQNGMKAQQQLTQQMKAMNMFPGAVSGAVVEPPPPYLINTVVVSTAPPPPSYTASMQSRQSPTQSQQSDYRKSPSSGIYSATSAGSPSPITVTNSSGMLPLSSSSSVARPQPRTYQARTQQPIIMQSVKSTQVQKPVLQTAVAPQSPVTASASNSPVHVLSAPPSYPQKSAAVVQQQQQQAQAAAVAAAAAQQHSPLLVPTPVTAVKPPTPTTPPLLANPLNGKPACMEPPSYAKSMQAKAATAQQHQHQQPQPPPQQQLQALRALQQQQQQQQQHQQLQQQQLQQQQQQLQQQQQQQQQHQQKPPLPLNNNGNPNRQLPPPPPYQSARVTTPELNQTNNNNNNVPESKPSMSNNNNVQISNSNLGTTPPIPPAKLSTGSGGSGGGNGNSSGGSNGSSSSTAGAMAASAASCQKIKHASPKPQRKIISKEKEEERKECRIRQYSPQAFKFYMEQHIENVIKSYRQRTFRKNQLEKEMIKVGLPDETQIEMRKMLNQKESNYIRLKRAKMDKSMFVKIKTIGVGAFGEVTLVRKIDTSNHLYAMKTLRKAVVLKRNQVAHVKAERDILAEADNNWVVKLYYSFQDKDNLYFVMDYIPGGDLMSLLIKLGIFKEPLARFYIAEITCAVDSVHKMGFIHRDIKPDNILIDRDGHIKLTDFGLCTGFRWTHNSKYYQENGNHSRQDSMEPWEEYLENGRRPTVLERRRIRDHQRVLAHSLVGTPNYIAPEVLERSGYTQLCDYWSVGVILYEMLVGQPPFLANTPLETQQKVINWEKTLHIPPEAKLTHEASDLIRRLCASADKRLGKSVDEVKGHEFFKGIDFADMRKQKAPYIPEIKHPTDTSNFDPVDTEKLRSNDSNMSSGDDIDMNDRQSHGFYEFTFRRFFDWQHADMTDDQAPVYV</sequence>
<feature type="compositionally biased region" description="Gly residues" evidence="18">
    <location>
        <begin position="589"/>
        <end position="605"/>
    </location>
</feature>
<feature type="region of interest" description="Disordered" evidence="18">
    <location>
        <begin position="1043"/>
        <end position="1075"/>
    </location>
</feature>
<dbReference type="GO" id="GO:0045177">
    <property type="term" value="C:apical part of cell"/>
    <property type="evidence" value="ECO:0007669"/>
    <property type="project" value="UniProtKB-ARBA"/>
</dbReference>
<feature type="domain" description="AGC-kinase C-terminal" evidence="20">
    <location>
        <begin position="1026"/>
        <end position="1099"/>
    </location>
</feature>
<feature type="binding site" evidence="17">
    <location>
        <position position="763"/>
    </location>
    <ligand>
        <name>ATP</name>
        <dbReference type="ChEBI" id="CHEBI:30616"/>
    </ligand>
</feature>
<feature type="compositionally biased region" description="Low complexity" evidence="18">
    <location>
        <begin position="561"/>
        <end position="574"/>
    </location>
</feature>
<dbReference type="GO" id="GO:0005813">
    <property type="term" value="C:centrosome"/>
    <property type="evidence" value="ECO:0007669"/>
    <property type="project" value="UniProtKB-SubCell"/>
</dbReference>
<evidence type="ECO:0000256" key="12">
    <source>
        <dbReference type="ARBA" id="ARBA00022840"/>
    </source>
</evidence>
<feature type="compositionally biased region" description="Low complexity" evidence="18">
    <location>
        <begin position="146"/>
        <end position="156"/>
    </location>
</feature>
<dbReference type="SMART" id="SM00220">
    <property type="entry name" value="S_TKc"/>
    <property type="match status" value="1"/>
</dbReference>
<dbReference type="InterPro" id="IPR000961">
    <property type="entry name" value="AGC-kinase_C"/>
</dbReference>
<dbReference type="RefSeq" id="XP_030369885.1">
    <property type="nucleotide sequence ID" value="XM_030514025.1"/>
</dbReference>
<evidence type="ECO:0000259" key="19">
    <source>
        <dbReference type="PROSITE" id="PS50011"/>
    </source>
</evidence>
<dbReference type="InterPro" id="IPR017441">
    <property type="entry name" value="Protein_kinase_ATP_BS"/>
</dbReference>
<evidence type="ECO:0000256" key="7">
    <source>
        <dbReference type="ARBA" id="ARBA00022553"/>
    </source>
</evidence>
<feature type="compositionally biased region" description="Polar residues" evidence="18">
    <location>
        <begin position="538"/>
        <end position="548"/>
    </location>
</feature>
<evidence type="ECO:0000256" key="17">
    <source>
        <dbReference type="PROSITE-ProRule" id="PRU10141"/>
    </source>
</evidence>
<name>A0A6J2T3R2_DROLE</name>
<comment type="subcellular location">
    <subcellularLocation>
        <location evidence="2">Cytoplasm</location>
        <location evidence="2">Cytoskeleton</location>
        <location evidence="2">Microtubule organizing center</location>
        <location evidence="2">Centrosome</location>
    </subcellularLocation>
</comment>
<dbReference type="InterPro" id="IPR050839">
    <property type="entry name" value="Rho-assoc_Ser/Thr_Kinase"/>
</dbReference>
<dbReference type="GO" id="GO:0007423">
    <property type="term" value="P:sensory organ development"/>
    <property type="evidence" value="ECO:0007669"/>
    <property type="project" value="UniProtKB-ARBA"/>
</dbReference>
<evidence type="ECO:0000256" key="6">
    <source>
        <dbReference type="ARBA" id="ARBA00022527"/>
    </source>
</evidence>
<dbReference type="GO" id="GO:0022604">
    <property type="term" value="P:regulation of cell morphogenesis"/>
    <property type="evidence" value="ECO:0007669"/>
    <property type="project" value="UniProtKB-ARBA"/>
</dbReference>
<keyword evidence="6" id="KW-0723">Serine/threonine-protein kinase</keyword>
<evidence type="ECO:0000256" key="1">
    <source>
        <dbReference type="ARBA" id="ARBA00001946"/>
    </source>
</evidence>
<feature type="region of interest" description="Disordered" evidence="18">
    <location>
        <begin position="418"/>
        <end position="475"/>
    </location>
</feature>
<evidence type="ECO:0000256" key="15">
    <source>
        <dbReference type="ARBA" id="ARBA00047899"/>
    </source>
</evidence>
<dbReference type="InterPro" id="IPR008271">
    <property type="entry name" value="Ser/Thr_kinase_AS"/>
</dbReference>
<dbReference type="OrthoDB" id="3638488at2759"/>
<evidence type="ECO:0000256" key="8">
    <source>
        <dbReference type="ARBA" id="ARBA00022679"/>
    </source>
</evidence>
<dbReference type="GO" id="GO:0009966">
    <property type="term" value="P:regulation of signal transduction"/>
    <property type="evidence" value="ECO:0007669"/>
    <property type="project" value="UniProtKB-ARBA"/>
</dbReference>
<dbReference type="RefSeq" id="XP_030369884.1">
    <property type="nucleotide sequence ID" value="XM_030514024.1"/>
</dbReference>
<dbReference type="SUPFAM" id="SSF56112">
    <property type="entry name" value="Protein kinase-like (PK-like)"/>
    <property type="match status" value="1"/>
</dbReference>
<comment type="catalytic activity">
    <reaction evidence="16">
        <text>L-seryl-[protein] + ATP = O-phospho-L-seryl-[protein] + ADP + H(+)</text>
        <dbReference type="Rhea" id="RHEA:17989"/>
        <dbReference type="Rhea" id="RHEA-COMP:9863"/>
        <dbReference type="Rhea" id="RHEA-COMP:11604"/>
        <dbReference type="ChEBI" id="CHEBI:15378"/>
        <dbReference type="ChEBI" id="CHEBI:29999"/>
        <dbReference type="ChEBI" id="CHEBI:30616"/>
        <dbReference type="ChEBI" id="CHEBI:83421"/>
        <dbReference type="ChEBI" id="CHEBI:456216"/>
        <dbReference type="EC" id="2.7.11.1"/>
    </reaction>
</comment>
<evidence type="ECO:0000313" key="22">
    <source>
        <dbReference type="RefSeq" id="XP_030369884.1"/>
    </source>
</evidence>
<dbReference type="FunFam" id="3.30.200.20:FF:000391">
    <property type="entry name" value="Large tumor suppressor kinase 1"/>
    <property type="match status" value="1"/>
</dbReference>
<dbReference type="SMART" id="SM00133">
    <property type="entry name" value="S_TK_X"/>
    <property type="match status" value="1"/>
</dbReference>
<dbReference type="GO" id="GO:0035329">
    <property type="term" value="P:hippo signaling"/>
    <property type="evidence" value="ECO:0007669"/>
    <property type="project" value="UniProtKB-ARBA"/>
</dbReference>
<dbReference type="GO" id="GO:0004674">
    <property type="term" value="F:protein serine/threonine kinase activity"/>
    <property type="evidence" value="ECO:0007669"/>
    <property type="project" value="UniProtKB-KW"/>
</dbReference>
<dbReference type="GO" id="GO:0005524">
    <property type="term" value="F:ATP binding"/>
    <property type="evidence" value="ECO:0007669"/>
    <property type="project" value="UniProtKB-UniRule"/>
</dbReference>
<evidence type="ECO:0000256" key="14">
    <source>
        <dbReference type="ARBA" id="ARBA00023212"/>
    </source>
</evidence>
<feature type="compositionally biased region" description="Low complexity" evidence="18">
    <location>
        <begin position="606"/>
        <end position="621"/>
    </location>
</feature>
<evidence type="ECO:0000256" key="11">
    <source>
        <dbReference type="ARBA" id="ARBA00022777"/>
    </source>
</evidence>
<feature type="compositionally biased region" description="Low complexity" evidence="18">
    <location>
        <begin position="262"/>
        <end position="278"/>
    </location>
</feature>
<feature type="compositionally biased region" description="Low complexity" evidence="18">
    <location>
        <begin position="305"/>
        <end position="316"/>
    </location>
</feature>
<dbReference type="InterPro" id="IPR000719">
    <property type="entry name" value="Prot_kinase_dom"/>
</dbReference>
<dbReference type="FunFam" id="1.10.510.10:FF:000086">
    <property type="entry name" value="Non-specific serine/threonine protein kinase"/>
    <property type="match status" value="1"/>
</dbReference>
<dbReference type="PROSITE" id="PS00107">
    <property type="entry name" value="PROTEIN_KINASE_ATP"/>
    <property type="match status" value="1"/>
</dbReference>
<evidence type="ECO:0000256" key="9">
    <source>
        <dbReference type="ARBA" id="ARBA00022723"/>
    </source>
</evidence>
<evidence type="ECO:0000256" key="16">
    <source>
        <dbReference type="ARBA" id="ARBA00048679"/>
    </source>
</evidence>
<feature type="compositionally biased region" description="Polar residues" evidence="18">
    <location>
        <begin position="283"/>
        <end position="304"/>
    </location>
</feature>
<keyword evidence="13" id="KW-0460">Magnesium</keyword>
<dbReference type="AlphaFoldDB" id="A0A6J2T3R2"/>
<keyword evidence="5" id="KW-0963">Cytoplasm</keyword>
<comment type="similarity">
    <text evidence="3">Belongs to the protein kinase superfamily. AGC Ser/Thr protein kinase family.</text>
</comment>
<keyword evidence="21" id="KW-1185">Reference proteome</keyword>
<dbReference type="GO" id="GO:0071944">
    <property type="term" value="C:cell periphery"/>
    <property type="evidence" value="ECO:0007669"/>
    <property type="project" value="UniProtKB-ARBA"/>
</dbReference>
<dbReference type="GeneID" id="115620668"/>
<dbReference type="FunFam" id="1.10.510.10:FF:000199">
    <property type="entry name" value="Non-specific serine/threonine protein kinase"/>
    <property type="match status" value="1"/>
</dbReference>
<dbReference type="Proteomes" id="UP000504634">
    <property type="component" value="Unplaced"/>
</dbReference>
<dbReference type="Gene3D" id="3.30.200.20">
    <property type="entry name" value="Phosphorylase Kinase, domain 1"/>
    <property type="match status" value="1"/>
</dbReference>
<feature type="domain" description="Protein kinase" evidence="19">
    <location>
        <begin position="724"/>
        <end position="1025"/>
    </location>
</feature>
<feature type="compositionally biased region" description="Polar residues" evidence="18">
    <location>
        <begin position="122"/>
        <end position="145"/>
    </location>
</feature>
<dbReference type="GO" id="GO:0046872">
    <property type="term" value="F:metal ion binding"/>
    <property type="evidence" value="ECO:0007669"/>
    <property type="project" value="UniProtKB-KW"/>
</dbReference>
<evidence type="ECO:0000256" key="18">
    <source>
        <dbReference type="SAM" id="MobiDB-lite"/>
    </source>
</evidence>
<feature type="region of interest" description="Disordered" evidence="18">
    <location>
        <begin position="504"/>
        <end position="643"/>
    </location>
</feature>
<keyword evidence="7" id="KW-0597">Phosphoprotein</keyword>
<evidence type="ECO:0000313" key="23">
    <source>
        <dbReference type="RefSeq" id="XP_030369885.1"/>
    </source>
</evidence>
<dbReference type="CDD" id="cd05598">
    <property type="entry name" value="STKc_LATS"/>
    <property type="match status" value="1"/>
</dbReference>
<keyword evidence="9" id="KW-0479">Metal-binding</keyword>
<dbReference type="GO" id="GO:0051093">
    <property type="term" value="P:negative regulation of developmental process"/>
    <property type="evidence" value="ECO:0007669"/>
    <property type="project" value="UniProtKB-ARBA"/>
</dbReference>
<keyword evidence="11 22" id="KW-0418">Kinase</keyword>
<evidence type="ECO:0000256" key="3">
    <source>
        <dbReference type="ARBA" id="ARBA00009903"/>
    </source>
</evidence>
<keyword evidence="8" id="KW-0808">Transferase</keyword>
<dbReference type="PANTHER" id="PTHR22988:SF76">
    <property type="entry name" value="CHROMOSOME UNDETERMINED SCAFFOLD_135, WHOLE GENOME SHOTGUN SEQUENCE"/>
    <property type="match status" value="1"/>
</dbReference>
<dbReference type="GO" id="GO:0009653">
    <property type="term" value="P:anatomical structure morphogenesis"/>
    <property type="evidence" value="ECO:0007669"/>
    <property type="project" value="UniProtKB-ARBA"/>
</dbReference>
<dbReference type="CTD" id="43651"/>
<feature type="region of interest" description="Disordered" evidence="18">
    <location>
        <begin position="32"/>
        <end position="80"/>
    </location>
</feature>
<feature type="compositionally biased region" description="Polar residues" evidence="18">
    <location>
        <begin position="200"/>
        <end position="222"/>
    </location>
</feature>